<name>A0A2I1M5Y5_9BIFI</name>
<dbReference type="Pfam" id="PF02325">
    <property type="entry name" value="CCB3_YggT"/>
    <property type="match status" value="1"/>
</dbReference>
<comment type="caution">
    <text evidence="2">The sequence shown here is derived from an EMBL/GenBank/DDBJ whole genome shotgun (WGS) entry which is preliminary data.</text>
</comment>
<organism evidence="2 3">
    <name type="scientific">Alloscardovia omnicolens</name>
    <dbReference type="NCBI Taxonomy" id="419015"/>
    <lineage>
        <taxon>Bacteria</taxon>
        <taxon>Bacillati</taxon>
        <taxon>Actinomycetota</taxon>
        <taxon>Actinomycetes</taxon>
        <taxon>Bifidobacteriales</taxon>
        <taxon>Bifidobacteriaceae</taxon>
        <taxon>Alloscardovia</taxon>
    </lineage>
</organism>
<evidence type="ECO:0000313" key="3">
    <source>
        <dbReference type="Proteomes" id="UP000242263"/>
    </source>
</evidence>
<sequence length="94" mass="10946">MLLGIALARIVLSVLLEAYMSILFIRLILDWVAVLTRWKPRGFIYTLINAVYVVTDPPLNYLRRFIKPLPMGPMYLDLSFIVLWFGLGLVRMFI</sequence>
<gene>
    <name evidence="2" type="ORF">CYJ32_04095</name>
</gene>
<accession>A0A2I1M5Y5</accession>
<keyword evidence="1" id="KW-1133">Transmembrane helix</keyword>
<dbReference type="InterPro" id="IPR003425">
    <property type="entry name" value="CCB3/YggT"/>
</dbReference>
<protein>
    <submittedName>
        <fullName evidence="2">YggT family protein</fullName>
    </submittedName>
</protein>
<dbReference type="RefSeq" id="WP_021618122.1">
    <property type="nucleotide sequence ID" value="NZ_CBDEIH010000029.1"/>
</dbReference>
<feature type="transmembrane region" description="Helical" evidence="1">
    <location>
        <begin position="74"/>
        <end position="93"/>
    </location>
</feature>
<dbReference type="Proteomes" id="UP000242263">
    <property type="component" value="Unassembled WGS sequence"/>
</dbReference>
<proteinExistence type="predicted"/>
<evidence type="ECO:0000256" key="1">
    <source>
        <dbReference type="SAM" id="Phobius"/>
    </source>
</evidence>
<keyword evidence="1" id="KW-0472">Membrane</keyword>
<reference evidence="2 3" key="1">
    <citation type="submission" date="2017-12" db="EMBL/GenBank/DDBJ databases">
        <title>Phylogenetic diversity of female urinary microbiome.</title>
        <authorList>
            <person name="Thomas-White K."/>
            <person name="Wolfe A.J."/>
        </authorList>
    </citation>
    <scope>NUCLEOTIDE SEQUENCE [LARGE SCALE GENOMIC DNA]</scope>
    <source>
        <strain evidence="2 3">UMB0064</strain>
    </source>
</reference>
<dbReference type="GeneID" id="35869091"/>
<dbReference type="AlphaFoldDB" id="A0A2I1M5Y5"/>
<dbReference type="GO" id="GO:0016020">
    <property type="term" value="C:membrane"/>
    <property type="evidence" value="ECO:0007669"/>
    <property type="project" value="InterPro"/>
</dbReference>
<dbReference type="EMBL" id="PKGU01000002">
    <property type="protein sequence ID" value="PKZ15553.1"/>
    <property type="molecule type" value="Genomic_DNA"/>
</dbReference>
<keyword evidence="1" id="KW-0812">Transmembrane</keyword>
<evidence type="ECO:0000313" key="2">
    <source>
        <dbReference type="EMBL" id="PKZ15553.1"/>
    </source>
</evidence>